<reference evidence="2" key="1">
    <citation type="submission" date="2019-06" db="EMBL/GenBank/DDBJ databases">
        <authorList>
            <person name="Murdoch R.W."/>
            <person name="Fathepure B."/>
        </authorList>
    </citation>
    <scope>NUCLEOTIDE SEQUENCE</scope>
</reference>
<dbReference type="InterPro" id="IPR027417">
    <property type="entry name" value="P-loop_NTPase"/>
</dbReference>
<evidence type="ECO:0000259" key="1">
    <source>
        <dbReference type="Pfam" id="PF01636"/>
    </source>
</evidence>
<dbReference type="InterPro" id="IPR052732">
    <property type="entry name" value="Cell-binding_unc_protein"/>
</dbReference>
<dbReference type="InterPro" id="IPR002575">
    <property type="entry name" value="Aminoglycoside_PTrfase"/>
</dbReference>
<dbReference type="Pfam" id="PF13671">
    <property type="entry name" value="AAA_33"/>
    <property type="match status" value="1"/>
</dbReference>
<organism evidence="2">
    <name type="scientific">uncultured organism</name>
    <dbReference type="NCBI Taxonomy" id="155900"/>
    <lineage>
        <taxon>unclassified sequences</taxon>
        <taxon>environmental samples</taxon>
    </lineage>
</organism>
<dbReference type="PANTHER" id="PTHR43883:SF1">
    <property type="entry name" value="GLUCONOKINASE"/>
    <property type="match status" value="1"/>
</dbReference>
<sequence>MTDQRAVIEFLADPGTHGLGAGEVTRIDTHSAVVFLAGERVYKIKRAVDLGFLDFSTLAARERFCRAEVELNRRTAPALYLGVSAVNRDANGRLTLDGPGNVEEYVVVLRRFEQDTLFDRMAARGGLDVPLMIRLADRIAAFHGEAAVVADGAGADAVRATVEGNRGSFAALPAGILDADTAETLTRDCLAAVGRLGGCLDRRARDGRVRRCHGDLHLRNICLFEGEPTVFDCIEFNRSLSDIDVLYDLAFLLMDLWHRDLPGLANAVFNRYLDRRDEADGVAALPLFMAMRAAIRAHVGARAAGVQRERAAGEAQADEARAYLALAARALEAVPPRLVAVGGFSGTGKSSLAYALAPGLGVAPGARVLRSDVFRKRRFGCAPEAALPDDAYRPEVSEAVYAGVLERAGELLADGHSVVLDMVFDRPDDRAAAEAVAATHGVPFTGFWLTAPRDVLVERVRRRSDDASDATVAVLDRQLARGAGEPDWRQLDATRPVEALRREAESLLAGPG</sequence>
<protein>
    <recommendedName>
        <fullName evidence="1">Aminoglycoside phosphotransferase domain-containing protein</fullName>
    </recommendedName>
</protein>
<dbReference type="EMBL" id="MN079083">
    <property type="protein sequence ID" value="QEA04368.1"/>
    <property type="molecule type" value="Genomic_DNA"/>
</dbReference>
<dbReference type="AlphaFoldDB" id="A0A5B8R8U6"/>
<dbReference type="Gene3D" id="3.40.50.300">
    <property type="entry name" value="P-loop containing nucleotide triphosphate hydrolases"/>
    <property type="match status" value="1"/>
</dbReference>
<name>A0A5B8R8U6_9ZZZZ</name>
<accession>A0A5B8R8U6</accession>
<dbReference type="InterPro" id="IPR011009">
    <property type="entry name" value="Kinase-like_dom_sf"/>
</dbReference>
<evidence type="ECO:0000313" key="2">
    <source>
        <dbReference type="EMBL" id="QEA04368.1"/>
    </source>
</evidence>
<feature type="domain" description="Aminoglycoside phosphotransferase" evidence="1">
    <location>
        <begin position="198"/>
        <end position="276"/>
    </location>
</feature>
<gene>
    <name evidence="2" type="ORF">KBTEX_00676</name>
</gene>
<dbReference type="Pfam" id="PF01636">
    <property type="entry name" value="APH"/>
    <property type="match status" value="1"/>
</dbReference>
<dbReference type="SUPFAM" id="SSF56112">
    <property type="entry name" value="Protein kinase-like (PK-like)"/>
    <property type="match status" value="1"/>
</dbReference>
<dbReference type="SUPFAM" id="SSF52540">
    <property type="entry name" value="P-loop containing nucleoside triphosphate hydrolases"/>
    <property type="match status" value="1"/>
</dbReference>
<dbReference type="PANTHER" id="PTHR43883">
    <property type="entry name" value="SLR0207 PROTEIN"/>
    <property type="match status" value="1"/>
</dbReference>
<proteinExistence type="predicted"/>
<dbReference type="Gene3D" id="3.90.1200.10">
    <property type="match status" value="1"/>
</dbReference>